<evidence type="ECO:0000256" key="11">
    <source>
        <dbReference type="ARBA" id="ARBA00022605"/>
    </source>
</evidence>
<keyword evidence="16" id="KW-0100">Branched-chain amino acid biosynthesis</keyword>
<dbReference type="InterPro" id="IPR015931">
    <property type="entry name" value="Acnase/IPM_dHydase_lsu_aba_1/3"/>
</dbReference>
<dbReference type="SUPFAM" id="SSF53732">
    <property type="entry name" value="Aconitase iron-sulfur domain"/>
    <property type="match status" value="1"/>
</dbReference>
<protein>
    <recommendedName>
        <fullName evidence="8">3-isopropylmalate dehydratase</fullName>
        <ecNumber evidence="7">4.2.1.33</ecNumber>
    </recommendedName>
</protein>
<evidence type="ECO:0000259" key="17">
    <source>
        <dbReference type="Pfam" id="PF00330"/>
    </source>
</evidence>
<evidence type="ECO:0000256" key="9">
    <source>
        <dbReference type="ARBA" id="ARBA00022430"/>
    </source>
</evidence>
<dbReference type="PROSITE" id="PS01244">
    <property type="entry name" value="ACONITASE_2"/>
    <property type="match status" value="1"/>
</dbReference>
<dbReference type="GO" id="GO:0003861">
    <property type="term" value="F:3-isopropylmalate dehydratase activity"/>
    <property type="evidence" value="ECO:0007669"/>
    <property type="project" value="UniProtKB-EC"/>
</dbReference>
<gene>
    <name evidence="18" type="primary">leuC_1</name>
    <name evidence="18" type="ORF">AVE30378_00084</name>
</gene>
<dbReference type="GO" id="GO:0046872">
    <property type="term" value="F:metal ion binding"/>
    <property type="evidence" value="ECO:0007669"/>
    <property type="project" value="UniProtKB-KW"/>
</dbReference>
<evidence type="ECO:0000256" key="3">
    <source>
        <dbReference type="ARBA" id="ARBA00002695"/>
    </source>
</evidence>
<dbReference type="GO" id="GO:0051539">
    <property type="term" value="F:4 iron, 4 sulfur cluster binding"/>
    <property type="evidence" value="ECO:0007669"/>
    <property type="project" value="UniProtKB-KW"/>
</dbReference>
<keyword evidence="14" id="KW-0411">Iron-sulfur</keyword>
<evidence type="ECO:0000256" key="10">
    <source>
        <dbReference type="ARBA" id="ARBA00022485"/>
    </source>
</evidence>
<dbReference type="Pfam" id="PF00330">
    <property type="entry name" value="Aconitase"/>
    <property type="match status" value="1"/>
</dbReference>
<proteinExistence type="inferred from homology"/>
<evidence type="ECO:0000256" key="5">
    <source>
        <dbReference type="ARBA" id="ARBA00007185"/>
    </source>
</evidence>
<organism evidence="18 19">
    <name type="scientific">Achromobacter veterisilvae</name>
    <dbReference type="NCBI Taxonomy" id="2069367"/>
    <lineage>
        <taxon>Bacteria</taxon>
        <taxon>Pseudomonadati</taxon>
        <taxon>Pseudomonadota</taxon>
        <taxon>Betaproteobacteria</taxon>
        <taxon>Burkholderiales</taxon>
        <taxon>Alcaligenaceae</taxon>
        <taxon>Achromobacter</taxon>
    </lineage>
</organism>
<dbReference type="PANTHER" id="PTHR43822:SF9">
    <property type="entry name" value="3-ISOPROPYLMALATE DEHYDRATASE"/>
    <property type="match status" value="1"/>
</dbReference>
<dbReference type="EC" id="4.2.1.33" evidence="7"/>
<sequence>MPLSAATEPAPAAGAPQTLFDKLWDAHRVADLADGRSLIHIDRHLLHDLSSPQAFASLRAQGRAVRDPRRNVAIADHIVSTAPGRQAEQVPGSEAMIAALESNAARFGIRHYGVDDPDQGIVHVIAPELGLVLPGMTVACGDSHTSTLGALGAWAWGIGTSEAEHVLATQTLAMLRPRALRLTLAGALPPGLSAKDLTLHVLRRIGVRGASAGFLELAGAPVAALSMEERLTLCNMAIEAGARAAVIAPDDVTLAYLRRHAPAACGDAAAQQAFRALRSDPLARYEAELELTLALDSPQLTWGTSPAQVAGVRERLPDPEDAASAGERASMQQAYRYMGLTPGAPLADVPVQWVFIGSCTNGRLSDLQAAAAIAQGRRVAPGVRALVVPGSQRVKRAAERLGLDRVFRDAGFEWREPGCSMCVGMNADKVPPGERCVSTSNRNFEGRQGPGARTHLASPASAAAAAVAGAIVDHRDLV</sequence>
<dbReference type="InterPro" id="IPR036008">
    <property type="entry name" value="Aconitase_4Fe-4S_dom"/>
</dbReference>
<keyword evidence="11" id="KW-0028">Amino-acid biosynthesis</keyword>
<dbReference type="InterPro" id="IPR004430">
    <property type="entry name" value="3-IsopropMal_deHydase_lsu"/>
</dbReference>
<dbReference type="GO" id="GO:0009098">
    <property type="term" value="P:L-leucine biosynthetic process"/>
    <property type="evidence" value="ECO:0007669"/>
    <property type="project" value="UniProtKB-UniPathway"/>
</dbReference>
<feature type="domain" description="Aconitase/3-isopropylmalate dehydratase large subunit alpha/beta/alpha" evidence="17">
    <location>
        <begin position="21"/>
        <end position="469"/>
    </location>
</feature>
<evidence type="ECO:0000256" key="6">
    <source>
        <dbReference type="ARBA" id="ARBA00011271"/>
    </source>
</evidence>
<dbReference type="InterPro" id="IPR033941">
    <property type="entry name" value="IPMI_cat"/>
</dbReference>
<evidence type="ECO:0000256" key="13">
    <source>
        <dbReference type="ARBA" id="ARBA00023004"/>
    </source>
</evidence>
<evidence type="ECO:0000256" key="8">
    <source>
        <dbReference type="ARBA" id="ARBA00014371"/>
    </source>
</evidence>
<evidence type="ECO:0000256" key="15">
    <source>
        <dbReference type="ARBA" id="ARBA00023239"/>
    </source>
</evidence>
<dbReference type="NCBIfam" id="TIGR00170">
    <property type="entry name" value="leuC"/>
    <property type="match status" value="1"/>
</dbReference>
<dbReference type="PRINTS" id="PR00415">
    <property type="entry name" value="ACONITASE"/>
</dbReference>
<evidence type="ECO:0000256" key="4">
    <source>
        <dbReference type="ARBA" id="ARBA00004729"/>
    </source>
</evidence>
<reference evidence="18 19" key="1">
    <citation type="submission" date="2018-07" db="EMBL/GenBank/DDBJ databases">
        <authorList>
            <person name="Peeters C."/>
        </authorList>
    </citation>
    <scope>NUCLEOTIDE SEQUENCE [LARGE SCALE GENOMIC DNA]</scope>
    <source>
        <strain evidence="18 19">LMG 30378</strain>
    </source>
</reference>
<comment type="cofactor">
    <cofactor evidence="2">
        <name>[4Fe-4S] cluster</name>
        <dbReference type="ChEBI" id="CHEBI:49883"/>
    </cofactor>
</comment>
<keyword evidence="12" id="KW-0479">Metal-binding</keyword>
<dbReference type="OrthoDB" id="8640381at2"/>
<dbReference type="InterPro" id="IPR050067">
    <property type="entry name" value="IPM_dehydratase_rel_enz"/>
</dbReference>
<evidence type="ECO:0000313" key="19">
    <source>
        <dbReference type="Proteomes" id="UP000289465"/>
    </source>
</evidence>
<dbReference type="NCBIfam" id="NF004016">
    <property type="entry name" value="PRK05478.1"/>
    <property type="match status" value="1"/>
</dbReference>
<dbReference type="RefSeq" id="WP_129238800.1">
    <property type="nucleotide sequence ID" value="NZ_UFQC01000001.1"/>
</dbReference>
<name>A0A446C3G8_9BURK</name>
<keyword evidence="9" id="KW-0432">Leucine biosynthesis</keyword>
<evidence type="ECO:0000256" key="7">
    <source>
        <dbReference type="ARBA" id="ARBA00011998"/>
    </source>
</evidence>
<comment type="catalytic activity">
    <reaction evidence="1">
        <text>(2R,3S)-3-isopropylmalate = (2S)-2-isopropylmalate</text>
        <dbReference type="Rhea" id="RHEA:32287"/>
        <dbReference type="ChEBI" id="CHEBI:1178"/>
        <dbReference type="ChEBI" id="CHEBI:35121"/>
        <dbReference type="EC" id="4.2.1.33"/>
    </reaction>
</comment>
<dbReference type="InterPro" id="IPR001030">
    <property type="entry name" value="Acoase/IPM_deHydtase_lsu_aba"/>
</dbReference>
<dbReference type="UniPathway" id="UPA00048">
    <property type="reaction ID" value="UER00071"/>
</dbReference>
<dbReference type="Gene3D" id="3.30.499.10">
    <property type="entry name" value="Aconitase, domain 3"/>
    <property type="match status" value="2"/>
</dbReference>
<dbReference type="InterPro" id="IPR018136">
    <property type="entry name" value="Aconitase_4Fe-4S_BS"/>
</dbReference>
<dbReference type="PROSITE" id="PS00450">
    <property type="entry name" value="ACONITASE_1"/>
    <property type="match status" value="1"/>
</dbReference>
<dbReference type="AlphaFoldDB" id="A0A446C3G8"/>
<comment type="pathway">
    <text evidence="4">Amino-acid biosynthesis; L-leucine biosynthesis; L-leucine from 3-methyl-2-oxobutanoate: step 2/4.</text>
</comment>
<evidence type="ECO:0000256" key="12">
    <source>
        <dbReference type="ARBA" id="ARBA00022723"/>
    </source>
</evidence>
<dbReference type="Proteomes" id="UP000289465">
    <property type="component" value="Unassembled WGS sequence"/>
</dbReference>
<dbReference type="EMBL" id="UFQC01000001">
    <property type="protein sequence ID" value="SSW62340.1"/>
    <property type="molecule type" value="Genomic_DNA"/>
</dbReference>
<comment type="subunit">
    <text evidence="6">Heterodimer of LeuC and LeuD.</text>
</comment>
<keyword evidence="13" id="KW-0408">Iron</keyword>
<dbReference type="CDD" id="cd01583">
    <property type="entry name" value="IPMI"/>
    <property type="match status" value="1"/>
</dbReference>
<dbReference type="NCBIfam" id="NF009116">
    <property type="entry name" value="PRK12466.1"/>
    <property type="match status" value="1"/>
</dbReference>
<evidence type="ECO:0000256" key="14">
    <source>
        <dbReference type="ARBA" id="ARBA00023014"/>
    </source>
</evidence>
<evidence type="ECO:0000256" key="1">
    <source>
        <dbReference type="ARBA" id="ARBA00000491"/>
    </source>
</evidence>
<evidence type="ECO:0000313" key="18">
    <source>
        <dbReference type="EMBL" id="SSW62340.1"/>
    </source>
</evidence>
<comment type="function">
    <text evidence="3">Catalyzes the isomerization between 2-isopropylmalate and 3-isopropylmalate, via the formation of 2-isopropylmaleate.</text>
</comment>
<evidence type="ECO:0000256" key="16">
    <source>
        <dbReference type="ARBA" id="ARBA00023304"/>
    </source>
</evidence>
<evidence type="ECO:0000256" key="2">
    <source>
        <dbReference type="ARBA" id="ARBA00001966"/>
    </source>
</evidence>
<dbReference type="PANTHER" id="PTHR43822">
    <property type="entry name" value="HOMOACONITASE, MITOCHONDRIAL-RELATED"/>
    <property type="match status" value="1"/>
</dbReference>
<keyword evidence="10" id="KW-0004">4Fe-4S</keyword>
<keyword evidence="15 18" id="KW-0456">Lyase</keyword>
<comment type="similarity">
    <text evidence="5">Belongs to the aconitase/IPM isomerase family.</text>
</comment>
<dbReference type="FunFam" id="3.30.499.10:FF:000007">
    <property type="entry name" value="3-isopropylmalate dehydratase large subunit"/>
    <property type="match status" value="1"/>
</dbReference>
<accession>A0A446C3G8</accession>